<reference evidence="2 3" key="1">
    <citation type="journal article" date="2019" name="Commun. Biol.">
        <title>The bagworm genome reveals a unique fibroin gene that provides high tensile strength.</title>
        <authorList>
            <person name="Kono N."/>
            <person name="Nakamura H."/>
            <person name="Ohtoshi R."/>
            <person name="Tomita M."/>
            <person name="Numata K."/>
            <person name="Arakawa K."/>
        </authorList>
    </citation>
    <scope>NUCLEOTIDE SEQUENCE [LARGE SCALE GENOMIC DNA]</scope>
</reference>
<gene>
    <name evidence="2" type="ORF">EVAR_79686_1</name>
</gene>
<feature type="compositionally biased region" description="Basic and acidic residues" evidence="1">
    <location>
        <begin position="96"/>
        <end position="108"/>
    </location>
</feature>
<proteinExistence type="predicted"/>
<protein>
    <submittedName>
        <fullName evidence="2">Uncharacterized protein</fullName>
    </submittedName>
</protein>
<keyword evidence="3" id="KW-1185">Reference proteome</keyword>
<accession>A0A4C1TA36</accession>
<sequence>MTRGSGESVALRNKPLSCVVSTYGHFLADSASLIVFDVKRIKNCSLVGGKPLKTVFALAVGGAGDKGGERRTGGGRILAVARFSFTPQPRNSTTSRTKEDRLKPSTYT</sequence>
<name>A0A4C1TA36_EUMVA</name>
<dbReference type="Proteomes" id="UP000299102">
    <property type="component" value="Unassembled WGS sequence"/>
</dbReference>
<evidence type="ECO:0000313" key="2">
    <source>
        <dbReference type="EMBL" id="GBP11006.1"/>
    </source>
</evidence>
<feature type="region of interest" description="Disordered" evidence="1">
    <location>
        <begin position="86"/>
        <end position="108"/>
    </location>
</feature>
<dbReference type="EMBL" id="BGZK01000044">
    <property type="protein sequence ID" value="GBP11006.1"/>
    <property type="molecule type" value="Genomic_DNA"/>
</dbReference>
<feature type="compositionally biased region" description="Polar residues" evidence="1">
    <location>
        <begin position="86"/>
        <end position="95"/>
    </location>
</feature>
<organism evidence="2 3">
    <name type="scientific">Eumeta variegata</name>
    <name type="common">Bagworm moth</name>
    <name type="synonym">Eumeta japonica</name>
    <dbReference type="NCBI Taxonomy" id="151549"/>
    <lineage>
        <taxon>Eukaryota</taxon>
        <taxon>Metazoa</taxon>
        <taxon>Ecdysozoa</taxon>
        <taxon>Arthropoda</taxon>
        <taxon>Hexapoda</taxon>
        <taxon>Insecta</taxon>
        <taxon>Pterygota</taxon>
        <taxon>Neoptera</taxon>
        <taxon>Endopterygota</taxon>
        <taxon>Lepidoptera</taxon>
        <taxon>Glossata</taxon>
        <taxon>Ditrysia</taxon>
        <taxon>Tineoidea</taxon>
        <taxon>Psychidae</taxon>
        <taxon>Oiketicinae</taxon>
        <taxon>Eumeta</taxon>
    </lineage>
</organism>
<comment type="caution">
    <text evidence="2">The sequence shown here is derived from an EMBL/GenBank/DDBJ whole genome shotgun (WGS) entry which is preliminary data.</text>
</comment>
<evidence type="ECO:0000313" key="3">
    <source>
        <dbReference type="Proteomes" id="UP000299102"/>
    </source>
</evidence>
<evidence type="ECO:0000256" key="1">
    <source>
        <dbReference type="SAM" id="MobiDB-lite"/>
    </source>
</evidence>
<dbReference type="AlphaFoldDB" id="A0A4C1TA36"/>